<name>A0ABW9ACK0_9BURK</name>
<evidence type="ECO:0000313" key="1">
    <source>
        <dbReference type="EMBL" id="MFL9926643.1"/>
    </source>
</evidence>
<dbReference type="RefSeq" id="WP_408159859.1">
    <property type="nucleotide sequence ID" value="NZ_JAQQFM010000009.1"/>
</dbReference>
<proteinExistence type="predicted"/>
<organism evidence="1 2">
    <name type="scientific">Herbaspirillum lusitanum</name>
    <dbReference type="NCBI Taxonomy" id="213312"/>
    <lineage>
        <taxon>Bacteria</taxon>
        <taxon>Pseudomonadati</taxon>
        <taxon>Pseudomonadota</taxon>
        <taxon>Betaproteobacteria</taxon>
        <taxon>Burkholderiales</taxon>
        <taxon>Oxalobacteraceae</taxon>
        <taxon>Herbaspirillum</taxon>
    </lineage>
</organism>
<comment type="caution">
    <text evidence="1">The sequence shown here is derived from an EMBL/GenBank/DDBJ whole genome shotgun (WGS) entry which is preliminary data.</text>
</comment>
<keyword evidence="2" id="KW-1185">Reference proteome</keyword>
<gene>
    <name evidence="1" type="ORF">PQR62_20375</name>
</gene>
<evidence type="ECO:0008006" key="3">
    <source>
        <dbReference type="Google" id="ProtNLM"/>
    </source>
</evidence>
<accession>A0ABW9ACK0</accession>
<evidence type="ECO:0000313" key="2">
    <source>
        <dbReference type="Proteomes" id="UP001629246"/>
    </source>
</evidence>
<sequence>MSTKVHIRGVSPHAGSQPITLRLNADELARTEQHASREQRSRAAFIRLIYLRGLAAYEREQDRERELRGA</sequence>
<dbReference type="Proteomes" id="UP001629246">
    <property type="component" value="Unassembled WGS sequence"/>
</dbReference>
<reference evidence="1 2" key="1">
    <citation type="journal article" date="2024" name="Chem. Sci.">
        <title>Discovery of megapolipeptins by genome mining of a Burkholderiales bacteria collection.</title>
        <authorList>
            <person name="Paulo B.S."/>
            <person name="Recchia M.J.J."/>
            <person name="Lee S."/>
            <person name="Fergusson C.H."/>
            <person name="Romanowski S.B."/>
            <person name="Hernandez A."/>
            <person name="Krull N."/>
            <person name="Liu D.Y."/>
            <person name="Cavanagh H."/>
            <person name="Bos A."/>
            <person name="Gray C.A."/>
            <person name="Murphy B.T."/>
            <person name="Linington R.G."/>
            <person name="Eustaquio A.S."/>
        </authorList>
    </citation>
    <scope>NUCLEOTIDE SEQUENCE [LARGE SCALE GENOMIC DNA]</scope>
    <source>
        <strain evidence="1 2">RL21-008-BIB-A</strain>
    </source>
</reference>
<dbReference type="EMBL" id="JAQQFM010000009">
    <property type="protein sequence ID" value="MFL9926643.1"/>
    <property type="molecule type" value="Genomic_DNA"/>
</dbReference>
<protein>
    <recommendedName>
        <fullName evidence="3">Ribbon-helix-helix protein CopG domain-containing protein</fullName>
    </recommendedName>
</protein>